<dbReference type="Proteomes" id="UP000317835">
    <property type="component" value="Chromosome"/>
</dbReference>
<feature type="domain" description="Xylose isomerase-like TIM barrel" evidence="1">
    <location>
        <begin position="68"/>
        <end position="296"/>
    </location>
</feature>
<dbReference type="Pfam" id="PF01261">
    <property type="entry name" value="AP_endonuc_2"/>
    <property type="match status" value="1"/>
</dbReference>
<dbReference type="NCBIfam" id="TIGR01409">
    <property type="entry name" value="TAT_signal_seq"/>
    <property type="match status" value="1"/>
</dbReference>
<reference evidence="2 3" key="1">
    <citation type="submission" date="2019-02" db="EMBL/GenBank/DDBJ databases">
        <title>Deep-cultivation of Planctomycetes and their phenomic and genomic characterization uncovers novel biology.</title>
        <authorList>
            <person name="Wiegand S."/>
            <person name="Jogler M."/>
            <person name="Boedeker C."/>
            <person name="Pinto D."/>
            <person name="Vollmers J."/>
            <person name="Rivas-Marin E."/>
            <person name="Kohn T."/>
            <person name="Peeters S.H."/>
            <person name="Heuer A."/>
            <person name="Rast P."/>
            <person name="Oberbeckmann S."/>
            <person name="Bunk B."/>
            <person name="Jeske O."/>
            <person name="Meyerdierks A."/>
            <person name="Storesund J.E."/>
            <person name="Kallscheuer N."/>
            <person name="Luecker S."/>
            <person name="Lage O.M."/>
            <person name="Pohl T."/>
            <person name="Merkel B.J."/>
            <person name="Hornburger P."/>
            <person name="Mueller R.-W."/>
            <person name="Bruemmer F."/>
            <person name="Labrenz M."/>
            <person name="Spormann A.M."/>
            <person name="Op den Camp H."/>
            <person name="Overmann J."/>
            <person name="Amann R."/>
            <person name="Jetten M.S.M."/>
            <person name="Mascher T."/>
            <person name="Medema M.H."/>
            <person name="Devos D.P."/>
            <person name="Kaster A.-K."/>
            <person name="Ovreas L."/>
            <person name="Rohde M."/>
            <person name="Galperin M.Y."/>
            <person name="Jogler C."/>
        </authorList>
    </citation>
    <scope>NUCLEOTIDE SEQUENCE [LARGE SCALE GENOMIC DNA]</scope>
    <source>
        <strain evidence="2 3">ElP</strain>
    </source>
</reference>
<dbReference type="InterPro" id="IPR019546">
    <property type="entry name" value="TAT_signal_bac_arc"/>
</dbReference>
<evidence type="ECO:0000259" key="1">
    <source>
        <dbReference type="Pfam" id="PF01261"/>
    </source>
</evidence>
<keyword evidence="2" id="KW-0378">Hydrolase</keyword>
<accession>A0A518H0F3</accession>
<dbReference type="EMBL" id="CP036426">
    <property type="protein sequence ID" value="QDV34303.1"/>
    <property type="molecule type" value="Genomic_DNA"/>
</dbReference>
<dbReference type="PANTHER" id="PTHR12110:SF53">
    <property type="entry name" value="BLR5974 PROTEIN"/>
    <property type="match status" value="1"/>
</dbReference>
<evidence type="ECO:0000313" key="3">
    <source>
        <dbReference type="Proteomes" id="UP000317835"/>
    </source>
</evidence>
<dbReference type="PANTHER" id="PTHR12110">
    <property type="entry name" value="HYDROXYPYRUVATE ISOMERASE"/>
    <property type="match status" value="1"/>
</dbReference>
<dbReference type="InterPro" id="IPR013022">
    <property type="entry name" value="Xyl_isomerase-like_TIM-brl"/>
</dbReference>
<evidence type="ECO:0000313" key="2">
    <source>
        <dbReference type="EMBL" id="QDV34303.1"/>
    </source>
</evidence>
<proteinExistence type="predicted"/>
<dbReference type="InterPro" id="IPR006311">
    <property type="entry name" value="TAT_signal"/>
</dbReference>
<protein>
    <submittedName>
        <fullName evidence="2">Endonuclease 4</fullName>
        <ecNumber evidence="2">3.1.21.2</ecNumber>
    </submittedName>
</protein>
<dbReference type="AlphaFoldDB" id="A0A518H0F3"/>
<keyword evidence="2" id="KW-0540">Nuclease</keyword>
<organism evidence="2 3">
    <name type="scientific">Tautonia plasticadhaerens</name>
    <dbReference type="NCBI Taxonomy" id="2527974"/>
    <lineage>
        <taxon>Bacteria</taxon>
        <taxon>Pseudomonadati</taxon>
        <taxon>Planctomycetota</taxon>
        <taxon>Planctomycetia</taxon>
        <taxon>Isosphaerales</taxon>
        <taxon>Isosphaeraceae</taxon>
        <taxon>Tautonia</taxon>
    </lineage>
</organism>
<dbReference type="OrthoDB" id="259215at2"/>
<dbReference type="PROSITE" id="PS51318">
    <property type="entry name" value="TAT"/>
    <property type="match status" value="1"/>
</dbReference>
<dbReference type="GO" id="GO:0008833">
    <property type="term" value="F:deoxyribonuclease IV (phage-T4-induced) activity"/>
    <property type="evidence" value="ECO:0007669"/>
    <property type="project" value="UniProtKB-EC"/>
</dbReference>
<dbReference type="InterPro" id="IPR050312">
    <property type="entry name" value="IolE/XylAMocC-like"/>
</dbReference>
<name>A0A518H0F3_9BACT</name>
<dbReference type="KEGG" id="tpla:ElP_21880"/>
<gene>
    <name evidence="2" type="primary">nfo_1</name>
    <name evidence="2" type="ORF">ElP_21880</name>
</gene>
<keyword evidence="2" id="KW-0255">Endonuclease</keyword>
<dbReference type="EC" id="3.1.21.2" evidence="2"/>
<dbReference type="SUPFAM" id="SSF51658">
    <property type="entry name" value="Xylose isomerase-like"/>
    <property type="match status" value="1"/>
</dbReference>
<sequence>MPPISRRSFLGAAATTAAASALGPVPVARAIDPIRRTRPSHLKLSIAAYSYRQFLTGDQPTMDLFDFVDLAADMGLDAVEPTSYYFPADVSDEYLHALRRHAFLLGLDVSGTAIGNDFCVAPGPEREEQLELARSWIDRAAALNAPVIRVFAGRTPRGDSEEEAVARAIEGFNAVLPYAEEKGVVLALENHGGITATVDQMMRLIEGIDHPYFAVNLDTGNFHTSDPYGDLARIAPYAVNVQVKTEIAPEGGPKREADLSKLVGILRDVKYSGYVVLEYEASDDPMTAIPRHVEQLRGLVG</sequence>
<dbReference type="Gene3D" id="3.20.20.150">
    <property type="entry name" value="Divalent-metal-dependent TIM barrel enzymes"/>
    <property type="match status" value="1"/>
</dbReference>
<dbReference type="RefSeq" id="WP_145269109.1">
    <property type="nucleotide sequence ID" value="NZ_CP036426.1"/>
</dbReference>
<dbReference type="InterPro" id="IPR036237">
    <property type="entry name" value="Xyl_isomerase-like_sf"/>
</dbReference>
<keyword evidence="3" id="KW-1185">Reference proteome</keyword>